<keyword evidence="13" id="KW-0378">Hydrolase</keyword>
<dbReference type="CDD" id="cd05147">
    <property type="entry name" value="RIO1_euk"/>
    <property type="match status" value="1"/>
</dbReference>
<proteinExistence type="inferred from homology"/>
<evidence type="ECO:0000256" key="9">
    <source>
        <dbReference type="ARBA" id="ARBA00022679"/>
    </source>
</evidence>
<evidence type="ECO:0000256" key="18">
    <source>
        <dbReference type="PIRNR" id="PIRNR038147"/>
    </source>
</evidence>
<dbReference type="PROSITE" id="PS01245">
    <property type="entry name" value="RIO1"/>
    <property type="match status" value="1"/>
</dbReference>
<feature type="binding site" evidence="20">
    <location>
        <position position="283"/>
    </location>
    <ligand>
        <name>ATP</name>
        <dbReference type="ChEBI" id="CHEBI:30616"/>
    </ligand>
</feature>
<evidence type="ECO:0000256" key="10">
    <source>
        <dbReference type="ARBA" id="ARBA00022723"/>
    </source>
</evidence>
<evidence type="ECO:0000256" key="12">
    <source>
        <dbReference type="ARBA" id="ARBA00022777"/>
    </source>
</evidence>
<evidence type="ECO:0000256" key="8">
    <source>
        <dbReference type="ARBA" id="ARBA00022527"/>
    </source>
</evidence>
<dbReference type="InterPro" id="IPR051272">
    <property type="entry name" value="RIO-type_Ser/Thr_kinase"/>
</dbReference>
<evidence type="ECO:0000256" key="17">
    <source>
        <dbReference type="ARBA" id="ARBA00048679"/>
    </source>
</evidence>
<keyword evidence="8 18" id="KW-0723">Serine/threonine-protein kinase</keyword>
<evidence type="ECO:0000256" key="5">
    <source>
        <dbReference type="ARBA" id="ARBA00016038"/>
    </source>
</evidence>
<feature type="compositionally biased region" description="Low complexity" evidence="22">
    <location>
        <begin position="494"/>
        <end position="509"/>
    </location>
</feature>
<dbReference type="SMART" id="SM00090">
    <property type="entry name" value="RIO"/>
    <property type="match status" value="1"/>
</dbReference>
<dbReference type="FunCoup" id="V5FF67">
    <property type="interactions" value="891"/>
</dbReference>
<comment type="catalytic activity">
    <reaction evidence="16 18">
        <text>L-threonyl-[protein] + ATP = O-phospho-L-threonyl-[protein] + ADP + H(+)</text>
        <dbReference type="Rhea" id="RHEA:46608"/>
        <dbReference type="Rhea" id="RHEA-COMP:11060"/>
        <dbReference type="Rhea" id="RHEA-COMP:11605"/>
        <dbReference type="ChEBI" id="CHEBI:15378"/>
        <dbReference type="ChEBI" id="CHEBI:30013"/>
        <dbReference type="ChEBI" id="CHEBI:30616"/>
        <dbReference type="ChEBI" id="CHEBI:61977"/>
        <dbReference type="ChEBI" id="CHEBI:456216"/>
        <dbReference type="EC" id="2.7.11.1"/>
    </reaction>
</comment>
<evidence type="ECO:0000256" key="14">
    <source>
        <dbReference type="ARBA" id="ARBA00022840"/>
    </source>
</evidence>
<dbReference type="InterPro" id="IPR011009">
    <property type="entry name" value="Kinase-like_dom_sf"/>
</dbReference>
<keyword evidence="14 18" id="KW-0067">ATP-binding</keyword>
<dbReference type="EC" id="2.7.11.1" evidence="4 18"/>
<evidence type="ECO:0000256" key="21">
    <source>
        <dbReference type="PIRSR" id="PIRSR038147-3"/>
    </source>
</evidence>
<comment type="caution">
    <text evidence="24">The sequence shown here is derived from an EMBL/GenBank/DDBJ whole genome shotgun (WGS) entry which is preliminary data.</text>
</comment>
<evidence type="ECO:0000256" key="11">
    <source>
        <dbReference type="ARBA" id="ARBA00022741"/>
    </source>
</evidence>
<dbReference type="GO" id="GO:0004674">
    <property type="term" value="F:protein serine/threonine kinase activity"/>
    <property type="evidence" value="ECO:0007669"/>
    <property type="project" value="UniProtKB-KW"/>
</dbReference>
<dbReference type="Proteomes" id="UP000018001">
    <property type="component" value="Unassembled WGS sequence"/>
</dbReference>
<feature type="binding site" evidence="21">
    <location>
        <position position="339"/>
    </location>
    <ligand>
        <name>Mg(2+)</name>
        <dbReference type="ChEBI" id="CHEBI:18420"/>
    </ligand>
</feature>
<dbReference type="InterPro" id="IPR018935">
    <property type="entry name" value="RIO_kinase_CS"/>
</dbReference>
<feature type="region of interest" description="Disordered" evidence="22">
    <location>
        <begin position="135"/>
        <end position="158"/>
    </location>
</feature>
<gene>
    <name evidence="24" type="ORF">PVAR5_4834</name>
</gene>
<feature type="binding site" evidence="21">
    <location>
        <position position="351"/>
    </location>
    <ligand>
        <name>Mg(2+)</name>
        <dbReference type="ChEBI" id="CHEBI:18420"/>
    </ligand>
</feature>
<dbReference type="FunFam" id="3.30.200.20:FF:000403">
    <property type="entry name" value="Serine/threonine-protein kinase RIO1"/>
    <property type="match status" value="1"/>
</dbReference>
<feature type="active site" description="Proton acceptor" evidence="19">
    <location>
        <position position="334"/>
    </location>
</feature>
<dbReference type="GO" id="GO:0005524">
    <property type="term" value="F:ATP binding"/>
    <property type="evidence" value="ECO:0007669"/>
    <property type="project" value="UniProtKB-KW"/>
</dbReference>
<keyword evidence="10" id="KW-0479">Metal-binding</keyword>
<dbReference type="InParanoid" id="V5FF67"/>
<dbReference type="Pfam" id="PF01163">
    <property type="entry name" value="RIO1"/>
    <property type="match status" value="1"/>
</dbReference>
<dbReference type="HOGENOM" id="CLU_018693_4_0_1"/>
<keyword evidence="12 18" id="KW-0418">Kinase</keyword>
<comment type="cofactor">
    <cofactor evidence="1 21">
        <name>Mg(2+)</name>
        <dbReference type="ChEBI" id="CHEBI:18420"/>
    </cofactor>
</comment>
<feature type="compositionally biased region" description="Polar residues" evidence="22">
    <location>
        <begin position="19"/>
        <end position="41"/>
    </location>
</feature>
<name>V5FF67_BYSSN</name>
<keyword evidence="15" id="KW-0460">Magnesium</keyword>
<evidence type="ECO:0000256" key="13">
    <source>
        <dbReference type="ARBA" id="ARBA00022801"/>
    </source>
</evidence>
<keyword evidence="6" id="KW-0963">Cytoplasm</keyword>
<evidence type="ECO:0000256" key="16">
    <source>
        <dbReference type="ARBA" id="ARBA00047899"/>
    </source>
</evidence>
<feature type="region of interest" description="Disordered" evidence="22">
    <location>
        <begin position="73"/>
        <end position="111"/>
    </location>
</feature>
<evidence type="ECO:0000256" key="1">
    <source>
        <dbReference type="ARBA" id="ARBA00001946"/>
    </source>
</evidence>
<dbReference type="FunFam" id="1.10.510.10:FF:000232">
    <property type="entry name" value="Serine/threonine-protein kinase RIO1"/>
    <property type="match status" value="1"/>
</dbReference>
<keyword evidence="11 18" id="KW-0547">Nucleotide-binding</keyword>
<dbReference type="InterPro" id="IPR018934">
    <property type="entry name" value="RIO_dom"/>
</dbReference>
<feature type="compositionally biased region" description="Basic and acidic residues" evidence="22">
    <location>
        <begin position="519"/>
        <end position="549"/>
    </location>
</feature>
<feature type="active site" description="4-aspartylphosphate intermediate" evidence="19">
    <location>
        <position position="351"/>
    </location>
</feature>
<dbReference type="SUPFAM" id="SSF56112">
    <property type="entry name" value="Protein kinase-like (PK-like)"/>
    <property type="match status" value="1"/>
</dbReference>
<dbReference type="Gene3D" id="1.10.510.10">
    <property type="entry name" value="Transferase(Phosphotransferase) domain 1"/>
    <property type="match status" value="1"/>
</dbReference>
<dbReference type="GO" id="GO:0016787">
    <property type="term" value="F:hydrolase activity"/>
    <property type="evidence" value="ECO:0007669"/>
    <property type="project" value="UniProtKB-KW"/>
</dbReference>
<evidence type="ECO:0000256" key="4">
    <source>
        <dbReference type="ARBA" id="ARBA00012513"/>
    </source>
</evidence>
<feature type="binding site" evidence="20">
    <location>
        <position position="213"/>
    </location>
    <ligand>
        <name>ATP</name>
        <dbReference type="ChEBI" id="CHEBI:30616"/>
    </ligand>
</feature>
<evidence type="ECO:0000313" key="25">
    <source>
        <dbReference type="Proteomes" id="UP000018001"/>
    </source>
</evidence>
<dbReference type="PIRSF" id="PIRSF038147">
    <property type="entry name" value="Ser/Thr_PK_RIO1"/>
    <property type="match status" value="1"/>
</dbReference>
<keyword evidence="25" id="KW-1185">Reference proteome</keyword>
<keyword evidence="7" id="KW-0690">Ribosome biogenesis</keyword>
<evidence type="ECO:0000256" key="20">
    <source>
        <dbReference type="PIRSR" id="PIRSR038147-2"/>
    </source>
</evidence>
<organism evidence="24 25">
    <name type="scientific">Byssochlamys spectabilis (strain No. 5 / NBRC 109023)</name>
    <name type="common">Paecilomyces variotii</name>
    <dbReference type="NCBI Taxonomy" id="1356009"/>
    <lineage>
        <taxon>Eukaryota</taxon>
        <taxon>Fungi</taxon>
        <taxon>Dikarya</taxon>
        <taxon>Ascomycota</taxon>
        <taxon>Pezizomycotina</taxon>
        <taxon>Eurotiomycetes</taxon>
        <taxon>Eurotiomycetidae</taxon>
        <taxon>Eurotiales</taxon>
        <taxon>Thermoascaceae</taxon>
        <taxon>Paecilomyces</taxon>
    </lineage>
</organism>
<comment type="subcellular location">
    <subcellularLocation>
        <location evidence="2">Cytoplasm</location>
    </subcellularLocation>
</comment>
<evidence type="ECO:0000259" key="23">
    <source>
        <dbReference type="SMART" id="SM00090"/>
    </source>
</evidence>
<dbReference type="GO" id="GO:0106310">
    <property type="term" value="F:protein serine kinase activity"/>
    <property type="evidence" value="ECO:0007669"/>
    <property type="project" value="RHEA"/>
</dbReference>
<dbReference type="eggNOG" id="KOG2270">
    <property type="taxonomic scope" value="Eukaryota"/>
</dbReference>
<dbReference type="Gene3D" id="3.30.200.20">
    <property type="entry name" value="Phosphorylase Kinase, domain 1"/>
    <property type="match status" value="1"/>
</dbReference>
<evidence type="ECO:0000256" key="19">
    <source>
        <dbReference type="PIRSR" id="PIRSR038147-1"/>
    </source>
</evidence>
<protein>
    <recommendedName>
        <fullName evidence="5 18">Serine/threonine-protein kinase RIO1</fullName>
        <ecNumber evidence="4 18">2.7.11.1</ecNumber>
    </recommendedName>
</protein>
<feature type="binding site" evidence="20">
    <location>
        <position position="285"/>
    </location>
    <ligand>
        <name>ATP</name>
        <dbReference type="ChEBI" id="CHEBI:30616"/>
    </ligand>
</feature>
<evidence type="ECO:0000256" key="3">
    <source>
        <dbReference type="ARBA" id="ARBA00009196"/>
    </source>
</evidence>
<feature type="compositionally biased region" description="Acidic residues" evidence="22">
    <location>
        <begin position="45"/>
        <end position="56"/>
    </location>
</feature>
<reference evidence="25" key="1">
    <citation type="journal article" date="2014" name="Genome Announc.">
        <title>Draft genome sequence of the formaldehyde-resistant fungus Byssochlamys spectabilis No. 5 (anamorph Paecilomyces variotii No. 5) (NBRC109023).</title>
        <authorList>
            <person name="Oka T."/>
            <person name="Ekino K."/>
            <person name="Fukuda K."/>
            <person name="Nomura Y."/>
        </authorList>
    </citation>
    <scope>NUCLEOTIDE SEQUENCE [LARGE SCALE GENOMIC DNA]</scope>
    <source>
        <strain evidence="25">No. 5 / NBRC 109023</strain>
    </source>
</reference>
<dbReference type="EMBL" id="BAUL01000155">
    <property type="protein sequence ID" value="GAD96184.1"/>
    <property type="molecule type" value="Genomic_DNA"/>
</dbReference>
<dbReference type="GO" id="GO:0042254">
    <property type="term" value="P:ribosome biogenesis"/>
    <property type="evidence" value="ECO:0007669"/>
    <property type="project" value="UniProtKB-KW"/>
</dbReference>
<dbReference type="AlphaFoldDB" id="V5FF67"/>
<comment type="similarity">
    <text evidence="3 18">Belongs to the protein kinase superfamily. RIO-type Ser/Thr kinase family.</text>
</comment>
<feature type="compositionally biased region" description="Basic residues" evidence="22">
    <location>
        <begin position="550"/>
        <end position="571"/>
    </location>
</feature>
<dbReference type="OrthoDB" id="205248at2759"/>
<feature type="domain" description="RIO kinase" evidence="23">
    <location>
        <begin position="150"/>
        <end position="397"/>
    </location>
</feature>
<feature type="region of interest" description="Disordered" evidence="22">
    <location>
        <begin position="1"/>
        <end position="56"/>
    </location>
</feature>
<evidence type="ECO:0000256" key="7">
    <source>
        <dbReference type="ARBA" id="ARBA00022517"/>
    </source>
</evidence>
<evidence type="ECO:0000256" key="6">
    <source>
        <dbReference type="ARBA" id="ARBA00022490"/>
    </source>
</evidence>
<keyword evidence="9 18" id="KW-0808">Transferase</keyword>
<evidence type="ECO:0000256" key="22">
    <source>
        <dbReference type="SAM" id="MobiDB-lite"/>
    </source>
</evidence>
<dbReference type="GO" id="GO:0046872">
    <property type="term" value="F:metal ion binding"/>
    <property type="evidence" value="ECO:0007669"/>
    <property type="project" value="UniProtKB-KW"/>
</dbReference>
<evidence type="ECO:0000313" key="24">
    <source>
        <dbReference type="EMBL" id="GAD96184.1"/>
    </source>
</evidence>
<dbReference type="InterPro" id="IPR000687">
    <property type="entry name" value="RIO_kinase"/>
</dbReference>
<comment type="catalytic activity">
    <reaction evidence="17 18">
        <text>L-seryl-[protein] + ATP = O-phospho-L-seryl-[protein] + ADP + H(+)</text>
        <dbReference type="Rhea" id="RHEA:17989"/>
        <dbReference type="Rhea" id="RHEA-COMP:9863"/>
        <dbReference type="Rhea" id="RHEA-COMP:11604"/>
        <dbReference type="ChEBI" id="CHEBI:15378"/>
        <dbReference type="ChEBI" id="CHEBI:29999"/>
        <dbReference type="ChEBI" id="CHEBI:30616"/>
        <dbReference type="ChEBI" id="CHEBI:83421"/>
        <dbReference type="ChEBI" id="CHEBI:456216"/>
        <dbReference type="EC" id="2.7.11.1"/>
    </reaction>
</comment>
<evidence type="ECO:0000256" key="2">
    <source>
        <dbReference type="ARBA" id="ARBA00004496"/>
    </source>
</evidence>
<dbReference type="InterPro" id="IPR017407">
    <property type="entry name" value="Ser/Thr_kinase_Rio1"/>
</dbReference>
<feature type="region of interest" description="Disordered" evidence="22">
    <location>
        <begin position="483"/>
        <end position="571"/>
    </location>
</feature>
<sequence>MASVSGDAQVAGIADGQAPTHTYIPNQGYVNTEESPATAGQDNAEVQEGEEEDDEYYDDIFEDDLDADEFASANPADFTKSYNRQRRINELSQDPTVPKWQYPKTNSQKPTVNTLASVDDQISSLSRHAAKIRLDDKQSGLGSRGERTVDKSDRATSEQVLDPRTRMILLQMINRNIVSEINGCLSTGKEANVYHAVSFPDDEESAPVQRAIKVYKTSILVFKDRDKYVTGEFRFRQGYNKSNNRAMVKVWAEKEMRNLRRIHTAGIPSPEPLYLRLHVLVMGFLGSSKGVPSPRLKDVQFDIPDPEAKWRSLYIELLGYMRTMYQTCRLVHADLSEYNILYHNDKLYIIDVSQSVEHDHPRSLEFLRMDIKNVSDFFVRKGVHTLSERTVFGFITSAEGPTATPESGDKMTEAIEKLFASRVDDDQEDAAGDDEVDAAVFRQQYIPQTLEQVYDVERDAEKLRTGHGDDLVYRDLLAQKKKATDGTAGEAESDGQSDQSGGVSVSGSESDSDGEPSDPFEKKQPRGKRFEDKDAKRDHKRQVKEEKREQRAKKMPKHLKKKLVNQSSRKR</sequence>
<dbReference type="PANTHER" id="PTHR45723">
    <property type="entry name" value="SERINE/THREONINE-PROTEIN KINASE RIO1"/>
    <property type="match status" value="1"/>
</dbReference>
<dbReference type="GO" id="GO:0005737">
    <property type="term" value="C:cytoplasm"/>
    <property type="evidence" value="ECO:0007669"/>
    <property type="project" value="UniProtKB-SubCell"/>
</dbReference>
<accession>V5FF67</accession>
<evidence type="ECO:0000256" key="15">
    <source>
        <dbReference type="ARBA" id="ARBA00022842"/>
    </source>
</evidence>